<protein>
    <submittedName>
        <fullName evidence="2">DUF1453 domain-containing protein</fullName>
    </submittedName>
</protein>
<dbReference type="OrthoDB" id="3034721at2"/>
<gene>
    <name evidence="2" type="ORF">FPY71_12130</name>
</gene>
<accession>A0A5B0DZA4</accession>
<keyword evidence="1" id="KW-0812">Transmembrane</keyword>
<feature type="transmembrane region" description="Helical" evidence="1">
    <location>
        <begin position="36"/>
        <end position="60"/>
    </location>
</feature>
<organism evidence="2 3">
    <name type="scientific">Aureimonas fodinaquatilis</name>
    <dbReference type="NCBI Taxonomy" id="2565783"/>
    <lineage>
        <taxon>Bacteria</taxon>
        <taxon>Pseudomonadati</taxon>
        <taxon>Pseudomonadota</taxon>
        <taxon>Alphaproteobacteria</taxon>
        <taxon>Hyphomicrobiales</taxon>
        <taxon>Aurantimonadaceae</taxon>
        <taxon>Aureimonas</taxon>
    </lineage>
</organism>
<dbReference type="AlphaFoldDB" id="A0A5B0DZA4"/>
<dbReference type="RefSeq" id="WP_149300488.1">
    <property type="nucleotide sequence ID" value="NZ_VTWH01000002.1"/>
</dbReference>
<keyword evidence="1" id="KW-0472">Membrane</keyword>
<proteinExistence type="predicted"/>
<sequence>MDVVSQFLSNTPLWVYILFFYLLSRGIKGFKPATVSLTKLAVIPVLLTGWSLIELIRLYGLKLETSLIWIAGIGVGVGIGILLLRRAAIFADPSTGLIHRPADYTLLPLVLITFAIKYTFGVIAAVSPEHMLEPAFRFSDLVLPGTASGIFVGKFTVYLQRWMAVRKTSLP</sequence>
<dbReference type="EMBL" id="VTWH01000002">
    <property type="protein sequence ID" value="KAA0971175.1"/>
    <property type="molecule type" value="Genomic_DNA"/>
</dbReference>
<feature type="transmembrane region" description="Helical" evidence="1">
    <location>
        <begin position="141"/>
        <end position="159"/>
    </location>
</feature>
<name>A0A5B0DZA4_9HYPH</name>
<evidence type="ECO:0000313" key="2">
    <source>
        <dbReference type="EMBL" id="KAA0971175.1"/>
    </source>
</evidence>
<feature type="transmembrane region" description="Helical" evidence="1">
    <location>
        <begin position="105"/>
        <end position="126"/>
    </location>
</feature>
<feature type="transmembrane region" description="Helical" evidence="1">
    <location>
        <begin position="66"/>
        <end position="84"/>
    </location>
</feature>
<feature type="transmembrane region" description="Helical" evidence="1">
    <location>
        <begin position="6"/>
        <end position="24"/>
    </location>
</feature>
<keyword evidence="3" id="KW-1185">Reference proteome</keyword>
<keyword evidence="1" id="KW-1133">Transmembrane helix</keyword>
<evidence type="ECO:0000313" key="3">
    <source>
        <dbReference type="Proteomes" id="UP000324738"/>
    </source>
</evidence>
<reference evidence="2 3" key="1">
    <citation type="submission" date="2019-08" db="EMBL/GenBank/DDBJ databases">
        <title>Aureimonas fodiniaquatilis sp. nov., isolated from a coal mine wastewater.</title>
        <authorList>
            <person name="Kim W."/>
        </authorList>
    </citation>
    <scope>NUCLEOTIDE SEQUENCE [LARGE SCALE GENOMIC DNA]</scope>
    <source>
        <strain evidence="2 3">CAU 1482</strain>
    </source>
</reference>
<dbReference type="Proteomes" id="UP000324738">
    <property type="component" value="Unassembled WGS sequence"/>
</dbReference>
<evidence type="ECO:0000256" key="1">
    <source>
        <dbReference type="SAM" id="Phobius"/>
    </source>
</evidence>
<comment type="caution">
    <text evidence="2">The sequence shown here is derived from an EMBL/GenBank/DDBJ whole genome shotgun (WGS) entry which is preliminary data.</text>
</comment>